<dbReference type="InterPro" id="IPR036055">
    <property type="entry name" value="LDL_receptor-like_sf"/>
</dbReference>
<keyword evidence="5" id="KW-0677">Repeat</keyword>
<dbReference type="GO" id="GO:0016192">
    <property type="term" value="P:vesicle-mediated transport"/>
    <property type="evidence" value="ECO:0007669"/>
    <property type="project" value="UniProtKB-ARBA"/>
</dbReference>
<dbReference type="PRINTS" id="PR00261">
    <property type="entry name" value="LDLRECEPTOR"/>
</dbReference>
<evidence type="ECO:0000313" key="14">
    <source>
        <dbReference type="RefSeq" id="XP_012889006.1"/>
    </source>
</evidence>
<comment type="subcellular location">
    <subcellularLocation>
        <location evidence="2">Endomembrane system</location>
    </subcellularLocation>
    <subcellularLocation>
        <location evidence="1">Membrane</location>
        <topology evidence="1">Single-pass membrane protein</topology>
    </subcellularLocation>
</comment>
<evidence type="ECO:0000256" key="3">
    <source>
        <dbReference type="ARBA" id="ARBA00022692"/>
    </source>
</evidence>
<evidence type="ECO:0000256" key="10">
    <source>
        <dbReference type="PROSITE-ProRule" id="PRU00124"/>
    </source>
</evidence>
<dbReference type="PANTHER" id="PTHR24270:SF27">
    <property type="entry name" value="CD320 ANTIGEN"/>
    <property type="match status" value="1"/>
</dbReference>
<dbReference type="SMART" id="SM00192">
    <property type="entry name" value="LDLa"/>
    <property type="match status" value="2"/>
</dbReference>
<keyword evidence="8 10" id="KW-1015">Disulfide bond</keyword>
<dbReference type="GeneID" id="105998759"/>
<dbReference type="AlphaFoldDB" id="A0A1S3GJN2"/>
<protein>
    <submittedName>
        <fullName evidence="14">CD320 antigen isoform X2</fullName>
    </submittedName>
</protein>
<feature type="disulfide bond" evidence="10">
    <location>
        <begin position="69"/>
        <end position="84"/>
    </location>
</feature>
<evidence type="ECO:0000256" key="6">
    <source>
        <dbReference type="ARBA" id="ARBA00022989"/>
    </source>
</evidence>
<evidence type="ECO:0000256" key="5">
    <source>
        <dbReference type="ARBA" id="ARBA00022737"/>
    </source>
</evidence>
<comment type="caution">
    <text evidence="10">Lacks conserved residue(s) required for the propagation of feature annotation.</text>
</comment>
<dbReference type="Gene3D" id="4.10.400.10">
    <property type="entry name" value="Low-density Lipoprotein Receptor"/>
    <property type="match status" value="2"/>
</dbReference>
<dbReference type="PANTHER" id="PTHR24270">
    <property type="entry name" value="LOW-DENSITY LIPOPROTEIN RECEPTOR-RELATED"/>
    <property type="match status" value="1"/>
</dbReference>
<keyword evidence="4 12" id="KW-0732">Signal</keyword>
<evidence type="ECO:0000256" key="4">
    <source>
        <dbReference type="ARBA" id="ARBA00022729"/>
    </source>
</evidence>
<evidence type="ECO:0000256" key="1">
    <source>
        <dbReference type="ARBA" id="ARBA00004167"/>
    </source>
</evidence>
<dbReference type="InterPro" id="IPR050685">
    <property type="entry name" value="LDLR"/>
</dbReference>
<dbReference type="Pfam" id="PF00057">
    <property type="entry name" value="Ldl_recept_a"/>
    <property type="match status" value="2"/>
</dbReference>
<keyword evidence="7 11" id="KW-0472">Membrane</keyword>
<accession>A0A1S3GJN2</accession>
<feature type="transmembrane region" description="Helical" evidence="11">
    <location>
        <begin position="211"/>
        <end position="233"/>
    </location>
</feature>
<proteinExistence type="predicted"/>
<name>A0A1S3GJN2_DIPOR</name>
<evidence type="ECO:0000313" key="13">
    <source>
        <dbReference type="Proteomes" id="UP000081671"/>
    </source>
</evidence>
<dbReference type="CTD" id="51293"/>
<dbReference type="InterPro" id="IPR023415">
    <property type="entry name" value="LDLR_class-A_CS"/>
</dbReference>
<evidence type="ECO:0000256" key="7">
    <source>
        <dbReference type="ARBA" id="ARBA00023136"/>
    </source>
</evidence>
<gene>
    <name evidence="14" type="primary">Cd320</name>
</gene>
<organism evidence="13 14">
    <name type="scientific">Dipodomys ordii</name>
    <name type="common">Ord's kangaroo rat</name>
    <dbReference type="NCBI Taxonomy" id="10020"/>
    <lineage>
        <taxon>Eukaryota</taxon>
        <taxon>Metazoa</taxon>
        <taxon>Chordata</taxon>
        <taxon>Craniata</taxon>
        <taxon>Vertebrata</taxon>
        <taxon>Euteleostomi</taxon>
        <taxon>Mammalia</taxon>
        <taxon>Eutheria</taxon>
        <taxon>Euarchontoglires</taxon>
        <taxon>Glires</taxon>
        <taxon>Rodentia</taxon>
        <taxon>Castorimorpha</taxon>
        <taxon>Heteromyidae</taxon>
        <taxon>Dipodomyinae</taxon>
        <taxon>Dipodomys</taxon>
    </lineage>
</organism>
<dbReference type="OrthoDB" id="9990982at2759"/>
<keyword evidence="3 11" id="KW-0812">Transmembrane</keyword>
<feature type="signal peptide" evidence="12">
    <location>
        <begin position="1"/>
        <end position="25"/>
    </location>
</feature>
<dbReference type="Proteomes" id="UP000081671">
    <property type="component" value="Unplaced"/>
</dbReference>
<evidence type="ECO:0000256" key="11">
    <source>
        <dbReference type="SAM" id="Phobius"/>
    </source>
</evidence>
<dbReference type="PROSITE" id="PS50068">
    <property type="entry name" value="LDLRA_2"/>
    <property type="match status" value="2"/>
</dbReference>
<sequence>MARGGERRTVALGLVLRLLLGFGLGLEAAPTSVRTQTPIQAPGLGSGSCPSTSFQCGTNGYCVPLTWRCDGDRDCADGSDEEECRIEPCAQDGHCPPPSALPCSCDNLSGCPGGIRAPHNCSQGLCREDERRCAATEACVPHTWLCDGHPDCPDASDELGCETSLDTNETFQEGSTTPVATPVTLESITSLQNTTATLTGNQAGSPSAYRVVVAAGVLSAILVAATLLLLFRLRARGRLPPMRLLVAVKESLLLSERKTSQL</sequence>
<dbReference type="STRING" id="10020.ENSDORP00000011583"/>
<dbReference type="FunFam" id="4.10.400.10:FF:000002">
    <property type="entry name" value="Low-density lipoprotein receptor-related protein 1"/>
    <property type="match status" value="1"/>
</dbReference>
<feature type="chain" id="PRO_5010182561" evidence="12">
    <location>
        <begin position="26"/>
        <end position="262"/>
    </location>
</feature>
<evidence type="ECO:0000256" key="12">
    <source>
        <dbReference type="SAM" id="SignalP"/>
    </source>
</evidence>
<dbReference type="GO" id="GO:0005886">
    <property type="term" value="C:plasma membrane"/>
    <property type="evidence" value="ECO:0007669"/>
    <property type="project" value="TreeGrafter"/>
</dbReference>
<evidence type="ECO:0000256" key="8">
    <source>
        <dbReference type="ARBA" id="ARBA00023157"/>
    </source>
</evidence>
<evidence type="ECO:0000256" key="2">
    <source>
        <dbReference type="ARBA" id="ARBA00004308"/>
    </source>
</evidence>
<evidence type="ECO:0000256" key="9">
    <source>
        <dbReference type="ARBA" id="ARBA00023180"/>
    </source>
</evidence>
<feature type="disulfide bond" evidence="10">
    <location>
        <begin position="146"/>
        <end position="161"/>
    </location>
</feature>
<dbReference type="SUPFAM" id="SSF57424">
    <property type="entry name" value="LDL receptor-like module"/>
    <property type="match status" value="2"/>
</dbReference>
<dbReference type="RefSeq" id="XP_012889006.1">
    <property type="nucleotide sequence ID" value="XM_013033552.1"/>
</dbReference>
<dbReference type="InterPro" id="IPR002172">
    <property type="entry name" value="LDrepeatLR_classA_rpt"/>
</dbReference>
<keyword evidence="9" id="KW-0325">Glycoprotein</keyword>
<keyword evidence="13" id="KW-1185">Reference proteome</keyword>
<reference evidence="14" key="1">
    <citation type="submission" date="2025-08" db="UniProtKB">
        <authorList>
            <consortium name="RefSeq"/>
        </authorList>
    </citation>
    <scope>IDENTIFICATION</scope>
    <source>
        <tissue evidence="14">Kidney</tissue>
    </source>
</reference>
<dbReference type="CDD" id="cd00112">
    <property type="entry name" value="LDLa"/>
    <property type="match status" value="2"/>
</dbReference>
<keyword evidence="6 11" id="KW-1133">Transmembrane helix</keyword>
<dbReference type="PROSITE" id="PS01209">
    <property type="entry name" value="LDLRA_1"/>
    <property type="match status" value="2"/>
</dbReference>
<dbReference type="GO" id="GO:0012505">
    <property type="term" value="C:endomembrane system"/>
    <property type="evidence" value="ECO:0007669"/>
    <property type="project" value="UniProtKB-SubCell"/>
</dbReference>